<dbReference type="RefSeq" id="WP_174583402.1">
    <property type="nucleotide sequence ID" value="NZ_CAJNOB010000029.1"/>
</dbReference>
<dbReference type="EMBL" id="CAJNOB010000029">
    <property type="protein sequence ID" value="CAF0700300.1"/>
    <property type="molecule type" value="Genomic_DNA"/>
</dbReference>
<protein>
    <submittedName>
        <fullName evidence="1">Uncharacterized protein</fullName>
    </submittedName>
</protein>
<comment type="caution">
    <text evidence="1">The sequence shown here is derived from an EMBL/GenBank/DDBJ whole genome shotgun (WGS) entry which is preliminary data.</text>
</comment>
<reference evidence="1" key="1">
    <citation type="submission" date="2021-02" db="EMBL/GenBank/DDBJ databases">
        <authorList>
            <person name="Cremers G."/>
            <person name="Picone N."/>
        </authorList>
    </citation>
    <scope>NUCLEOTIDE SEQUENCE</scope>
    <source>
        <strain evidence="1">PQ17</strain>
    </source>
</reference>
<dbReference type="Proteomes" id="UP000663859">
    <property type="component" value="Unassembled WGS sequence"/>
</dbReference>
<keyword evidence="2" id="KW-1185">Reference proteome</keyword>
<dbReference type="AlphaFoldDB" id="A0A8J2BP26"/>
<organism evidence="1 2">
    <name type="scientific">Candidatus Methylacidithermus pantelleriae</name>
    <dbReference type="NCBI Taxonomy" id="2744239"/>
    <lineage>
        <taxon>Bacteria</taxon>
        <taxon>Pseudomonadati</taxon>
        <taxon>Verrucomicrobiota</taxon>
        <taxon>Methylacidiphilae</taxon>
        <taxon>Methylacidiphilales</taxon>
        <taxon>Methylacidiphilaceae</taxon>
        <taxon>Candidatus Methylacidithermus</taxon>
    </lineage>
</organism>
<accession>A0A8J2BP26</accession>
<gene>
    <name evidence="1" type="ORF">MPNT_350004</name>
</gene>
<proteinExistence type="predicted"/>
<evidence type="ECO:0000313" key="1">
    <source>
        <dbReference type="EMBL" id="CAF0700300.1"/>
    </source>
</evidence>
<name>A0A8J2BP26_9BACT</name>
<sequence length="65" mass="7006">METEESAVCTNRLFLSGIACRGTACVFTGMTCVSRSLALDTVWGLTLGFFISFSSMAVEGCRAWI</sequence>
<evidence type="ECO:0000313" key="2">
    <source>
        <dbReference type="Proteomes" id="UP000663859"/>
    </source>
</evidence>